<dbReference type="Proteomes" id="UP000299102">
    <property type="component" value="Unassembled WGS sequence"/>
</dbReference>
<comment type="caution">
    <text evidence="2">The sequence shown here is derived from an EMBL/GenBank/DDBJ whole genome shotgun (WGS) entry which is preliminary data.</text>
</comment>
<name>A0A4C1TJU2_EUMVA</name>
<reference evidence="2 3" key="1">
    <citation type="journal article" date="2019" name="Commun. Biol.">
        <title>The bagworm genome reveals a unique fibroin gene that provides high tensile strength.</title>
        <authorList>
            <person name="Kono N."/>
            <person name="Nakamura H."/>
            <person name="Ohtoshi R."/>
            <person name="Tomita M."/>
            <person name="Numata K."/>
            <person name="Arakawa K."/>
        </authorList>
    </citation>
    <scope>NUCLEOTIDE SEQUENCE [LARGE SCALE GENOMIC DNA]</scope>
</reference>
<sequence length="172" mass="19196">MRHQNNGGSDLVGNVLNANGVESNKDICEDSWSDEEGEETDYNYSLRRRSIGRLPIGRGMRARRCYKTPIQQKVSIQNPTFQHSKVIPICQKPSKMQAAANTNLITSNHHHHTNSQLSTTTTTTTSSSSTTDSESSESSEPESAEEDVSYDYQLSHPIQQTLERLCHKDSPS</sequence>
<keyword evidence="3" id="KW-1185">Reference proteome</keyword>
<evidence type="ECO:0000313" key="2">
    <source>
        <dbReference type="EMBL" id="GBP13678.1"/>
    </source>
</evidence>
<gene>
    <name evidence="2" type="ORF">EVAR_71904_1</name>
</gene>
<dbReference type="AlphaFoldDB" id="A0A4C1TJU2"/>
<feature type="compositionally biased region" description="Acidic residues" evidence="1">
    <location>
        <begin position="134"/>
        <end position="149"/>
    </location>
</feature>
<feature type="region of interest" description="Disordered" evidence="1">
    <location>
        <begin position="109"/>
        <end position="172"/>
    </location>
</feature>
<evidence type="ECO:0000256" key="1">
    <source>
        <dbReference type="SAM" id="MobiDB-lite"/>
    </source>
</evidence>
<evidence type="ECO:0000313" key="3">
    <source>
        <dbReference type="Proteomes" id="UP000299102"/>
    </source>
</evidence>
<proteinExistence type="predicted"/>
<feature type="compositionally biased region" description="Low complexity" evidence="1">
    <location>
        <begin position="114"/>
        <end position="133"/>
    </location>
</feature>
<accession>A0A4C1TJU2</accession>
<dbReference type="EMBL" id="BGZK01005355">
    <property type="protein sequence ID" value="GBP13678.1"/>
    <property type="molecule type" value="Genomic_DNA"/>
</dbReference>
<organism evidence="2 3">
    <name type="scientific">Eumeta variegata</name>
    <name type="common">Bagworm moth</name>
    <name type="synonym">Eumeta japonica</name>
    <dbReference type="NCBI Taxonomy" id="151549"/>
    <lineage>
        <taxon>Eukaryota</taxon>
        <taxon>Metazoa</taxon>
        <taxon>Ecdysozoa</taxon>
        <taxon>Arthropoda</taxon>
        <taxon>Hexapoda</taxon>
        <taxon>Insecta</taxon>
        <taxon>Pterygota</taxon>
        <taxon>Neoptera</taxon>
        <taxon>Endopterygota</taxon>
        <taxon>Lepidoptera</taxon>
        <taxon>Glossata</taxon>
        <taxon>Ditrysia</taxon>
        <taxon>Tineoidea</taxon>
        <taxon>Psychidae</taxon>
        <taxon>Oiketicinae</taxon>
        <taxon>Eumeta</taxon>
    </lineage>
</organism>
<dbReference type="STRING" id="151549.A0A4C1TJU2"/>
<protein>
    <submittedName>
        <fullName evidence="2">Uncharacterized protein</fullName>
    </submittedName>
</protein>